<evidence type="ECO:0000313" key="1">
    <source>
        <dbReference type="EMBL" id="CDM33710.1"/>
    </source>
</evidence>
<dbReference type="AlphaFoldDB" id="W6QB68"/>
<protein>
    <submittedName>
        <fullName evidence="1">Genomic scaffold, ProqFM164S03</fullName>
    </submittedName>
</protein>
<gene>
    <name evidence="1" type="ORF">PROQFM164_S03g000434</name>
</gene>
<proteinExistence type="predicted"/>
<name>W6QB68_PENRF</name>
<dbReference type="Proteomes" id="UP000030686">
    <property type="component" value="Unassembled WGS sequence"/>
</dbReference>
<dbReference type="EMBL" id="HG792017">
    <property type="protein sequence ID" value="CDM33710.1"/>
    <property type="molecule type" value="Genomic_DNA"/>
</dbReference>
<evidence type="ECO:0000313" key="2">
    <source>
        <dbReference type="Proteomes" id="UP000030686"/>
    </source>
</evidence>
<keyword evidence="2" id="KW-1185">Reference proteome</keyword>
<accession>W6QB68</accession>
<sequence length="69" mass="7459">MGLVDLRTPWYRNLYARGMKIPIESLDVTNSIRASNETAGFIDVGPLLGDKSLEVAGMVDIQHGLGGVE</sequence>
<reference evidence="1" key="1">
    <citation type="journal article" date="2014" name="Nat. Commun.">
        <title>Multiple recent horizontal transfers of a large genomic region in cheese making fungi.</title>
        <authorList>
            <person name="Cheeseman K."/>
            <person name="Ropars J."/>
            <person name="Renault P."/>
            <person name="Dupont J."/>
            <person name="Gouzy J."/>
            <person name="Branca A."/>
            <person name="Abraham A.L."/>
            <person name="Ceppi M."/>
            <person name="Conseiller E."/>
            <person name="Debuchy R."/>
            <person name="Malagnac F."/>
            <person name="Goarin A."/>
            <person name="Silar P."/>
            <person name="Lacoste S."/>
            <person name="Sallet E."/>
            <person name="Bensimon A."/>
            <person name="Giraud T."/>
            <person name="Brygoo Y."/>
        </authorList>
    </citation>
    <scope>NUCLEOTIDE SEQUENCE [LARGE SCALE GENOMIC DNA]</scope>
    <source>
        <strain evidence="1">FM164</strain>
    </source>
</reference>
<organism evidence="1 2">
    <name type="scientific">Penicillium roqueforti (strain FM164)</name>
    <dbReference type="NCBI Taxonomy" id="1365484"/>
    <lineage>
        <taxon>Eukaryota</taxon>
        <taxon>Fungi</taxon>
        <taxon>Dikarya</taxon>
        <taxon>Ascomycota</taxon>
        <taxon>Pezizomycotina</taxon>
        <taxon>Eurotiomycetes</taxon>
        <taxon>Eurotiomycetidae</taxon>
        <taxon>Eurotiales</taxon>
        <taxon>Aspergillaceae</taxon>
        <taxon>Penicillium</taxon>
    </lineage>
</organism>